<name>A0A3D8R2M1_9HELO</name>
<accession>A0A3D8R2M1</accession>
<dbReference type="Proteomes" id="UP000256328">
    <property type="component" value="Unassembled WGS sequence"/>
</dbReference>
<evidence type="ECO:0000313" key="2">
    <source>
        <dbReference type="Proteomes" id="UP000256328"/>
    </source>
</evidence>
<dbReference type="AlphaFoldDB" id="A0A3D8R2M1"/>
<evidence type="ECO:0000313" key="1">
    <source>
        <dbReference type="EMBL" id="RDW68198.1"/>
    </source>
</evidence>
<sequence length="81" mass="8949">MPNEASYDFKGPSLIVFDAIGPKAWVVDDEVRDRGSQRCGPGRPPASSCCQENMTSINGGKNAIVNIQNEEYFNRSQLWGK</sequence>
<gene>
    <name evidence="1" type="ORF">BP5796_08855</name>
</gene>
<organism evidence="1 2">
    <name type="scientific">Coleophoma crateriformis</name>
    <dbReference type="NCBI Taxonomy" id="565419"/>
    <lineage>
        <taxon>Eukaryota</taxon>
        <taxon>Fungi</taxon>
        <taxon>Dikarya</taxon>
        <taxon>Ascomycota</taxon>
        <taxon>Pezizomycotina</taxon>
        <taxon>Leotiomycetes</taxon>
        <taxon>Helotiales</taxon>
        <taxon>Dermateaceae</taxon>
        <taxon>Coleophoma</taxon>
    </lineage>
</organism>
<protein>
    <submittedName>
        <fullName evidence="1">Uncharacterized protein</fullName>
    </submittedName>
</protein>
<reference evidence="1 2" key="1">
    <citation type="journal article" date="2018" name="IMA Fungus">
        <title>IMA Genome-F 9: Draft genome sequence of Annulohypoxylon stygium, Aspergillus mulundensis, Berkeleyomyces basicola (syn. Thielaviopsis basicola), Ceratocystis smalleyi, two Cercospora beticola strains, Coleophoma cylindrospora, Fusarium fracticaudum, Phialophora cf. hyalina, and Morchella septimelata.</title>
        <authorList>
            <person name="Wingfield B.D."/>
            <person name="Bills G.F."/>
            <person name="Dong Y."/>
            <person name="Huang W."/>
            <person name="Nel W.J."/>
            <person name="Swalarsk-Parry B.S."/>
            <person name="Vaghefi N."/>
            <person name="Wilken P.M."/>
            <person name="An Z."/>
            <person name="de Beer Z.W."/>
            <person name="De Vos L."/>
            <person name="Chen L."/>
            <person name="Duong T.A."/>
            <person name="Gao Y."/>
            <person name="Hammerbacher A."/>
            <person name="Kikkert J.R."/>
            <person name="Li Y."/>
            <person name="Li H."/>
            <person name="Li K."/>
            <person name="Li Q."/>
            <person name="Liu X."/>
            <person name="Ma X."/>
            <person name="Naidoo K."/>
            <person name="Pethybridge S.J."/>
            <person name="Sun J."/>
            <person name="Steenkamp E.T."/>
            <person name="van der Nest M.A."/>
            <person name="van Wyk S."/>
            <person name="Wingfield M.J."/>
            <person name="Xiong C."/>
            <person name="Yue Q."/>
            <person name="Zhang X."/>
        </authorList>
    </citation>
    <scope>NUCLEOTIDE SEQUENCE [LARGE SCALE GENOMIC DNA]</scope>
    <source>
        <strain evidence="1 2">BP5796</strain>
    </source>
</reference>
<proteinExistence type="predicted"/>
<keyword evidence="2" id="KW-1185">Reference proteome</keyword>
<comment type="caution">
    <text evidence="1">The sequence shown here is derived from an EMBL/GenBank/DDBJ whole genome shotgun (WGS) entry which is preliminary data.</text>
</comment>
<dbReference type="EMBL" id="PDLN01000013">
    <property type="protein sequence ID" value="RDW68198.1"/>
    <property type="molecule type" value="Genomic_DNA"/>
</dbReference>